<proteinExistence type="predicted"/>
<feature type="compositionally biased region" description="Polar residues" evidence="1">
    <location>
        <begin position="147"/>
        <end position="174"/>
    </location>
</feature>
<dbReference type="GeneID" id="19981252"/>
<evidence type="ECO:0000313" key="2">
    <source>
        <dbReference type="EMBL" id="ETI25982.1"/>
    </source>
</evidence>
<dbReference type="RefSeq" id="XP_008725327.1">
    <property type="nucleotide sequence ID" value="XM_008727105.1"/>
</dbReference>
<dbReference type="Proteomes" id="UP000030678">
    <property type="component" value="Unassembled WGS sequence"/>
</dbReference>
<feature type="compositionally biased region" description="Polar residues" evidence="1">
    <location>
        <begin position="461"/>
        <end position="473"/>
    </location>
</feature>
<evidence type="ECO:0000313" key="3">
    <source>
        <dbReference type="Proteomes" id="UP000030678"/>
    </source>
</evidence>
<feature type="region of interest" description="Disordered" evidence="1">
    <location>
        <begin position="628"/>
        <end position="681"/>
    </location>
</feature>
<dbReference type="VEuPathDB" id="FungiDB:G647_02759"/>
<evidence type="ECO:0000256" key="1">
    <source>
        <dbReference type="SAM" id="MobiDB-lite"/>
    </source>
</evidence>
<reference evidence="2 3" key="1">
    <citation type="submission" date="2013-03" db="EMBL/GenBank/DDBJ databases">
        <title>The Genome Sequence of Cladophialophora carrionii CBS 160.54.</title>
        <authorList>
            <consortium name="The Broad Institute Genomics Platform"/>
            <person name="Cuomo C."/>
            <person name="de Hoog S."/>
            <person name="Gorbushina A."/>
            <person name="Walker B."/>
            <person name="Young S.K."/>
            <person name="Zeng Q."/>
            <person name="Gargeya S."/>
            <person name="Fitzgerald M."/>
            <person name="Haas B."/>
            <person name="Abouelleil A."/>
            <person name="Allen A.W."/>
            <person name="Alvarado L."/>
            <person name="Arachchi H.M."/>
            <person name="Berlin A.M."/>
            <person name="Chapman S.B."/>
            <person name="Gainer-Dewar J."/>
            <person name="Goldberg J."/>
            <person name="Griggs A."/>
            <person name="Gujja S."/>
            <person name="Hansen M."/>
            <person name="Howarth C."/>
            <person name="Imamovic A."/>
            <person name="Ireland A."/>
            <person name="Larimer J."/>
            <person name="McCowan C."/>
            <person name="Murphy C."/>
            <person name="Pearson M."/>
            <person name="Poon T.W."/>
            <person name="Priest M."/>
            <person name="Roberts A."/>
            <person name="Saif S."/>
            <person name="Shea T."/>
            <person name="Sisk P."/>
            <person name="Sykes S."/>
            <person name="Wortman J."/>
            <person name="Nusbaum C."/>
            <person name="Birren B."/>
        </authorList>
    </citation>
    <scope>NUCLEOTIDE SEQUENCE [LARGE SCALE GENOMIC DNA]</scope>
    <source>
        <strain evidence="2 3">CBS 160.54</strain>
    </source>
</reference>
<feature type="region of interest" description="Disordered" evidence="1">
    <location>
        <begin position="746"/>
        <end position="823"/>
    </location>
</feature>
<organism evidence="2 3">
    <name type="scientific">Cladophialophora carrionii CBS 160.54</name>
    <dbReference type="NCBI Taxonomy" id="1279043"/>
    <lineage>
        <taxon>Eukaryota</taxon>
        <taxon>Fungi</taxon>
        <taxon>Dikarya</taxon>
        <taxon>Ascomycota</taxon>
        <taxon>Pezizomycotina</taxon>
        <taxon>Eurotiomycetes</taxon>
        <taxon>Chaetothyriomycetidae</taxon>
        <taxon>Chaetothyriales</taxon>
        <taxon>Herpotrichiellaceae</taxon>
        <taxon>Cladophialophora</taxon>
    </lineage>
</organism>
<accession>V9DJ66</accession>
<feature type="compositionally biased region" description="Basic and acidic residues" evidence="1">
    <location>
        <begin position="184"/>
        <end position="199"/>
    </location>
</feature>
<feature type="region of interest" description="Disordered" evidence="1">
    <location>
        <begin position="575"/>
        <end position="595"/>
    </location>
</feature>
<dbReference type="OrthoDB" id="2322499at2759"/>
<feature type="compositionally biased region" description="Low complexity" evidence="1">
    <location>
        <begin position="628"/>
        <end position="639"/>
    </location>
</feature>
<gene>
    <name evidence="2" type="ORF">G647_02759</name>
</gene>
<dbReference type="AlphaFoldDB" id="V9DJ66"/>
<sequence length="979" mass="109437">MTQDMNYIPSSAILQKAPPPHLELIKYYFRPQLEELEKRFHSVEALGAATLGEWKKGLETAGRERNADATRFEQWELHGGFSRIPMTLGHKETAGRANLGTLSSQEHTLAKIDRMQQIDLRSGAGTPSSGYVALESSISGSISGESQHTAGKLSTNSRPDPSRTTEVSPIQDPQGQIAFRQPRQRTERSLKEAKAARAERRKEIERRCLALSPPIMPTTLTYMDAFQAAILISLPLDDKGWEVLRPRLLAQRADAAQRELRAAYSGPSVEQAKRQQVEEEQRVAQENTTHMWLGLKVPSREKLRKFADEFIHLTWSDGRAVTKATASKFAAEVLCHIRHRFDEAIAQEDHMLSLKGTAFPQDPESLACRKLNLLDMKWAFTEFVQPHTQRFGNYLFLCHVCDTNQKLFAFEAIIQHFASKHTNAFSRGNSIVFWEADWPIEPPFDPHPNLLWALGTTSSDPKGQTLQLSQSNLPRGLPPSGEKELGPVNPVGHNFAPHTVPTSYQTLSSYNPGNVDHFTAGFGNGAGAETFTRSSIARSEASGIAMEDEHDPRYHTGWVPHRALTGATYRRDSFRSGGLGQRTGPHHLASEGVRWDHIRDHHGSRDLEPWREQPLSQSSMVYSYEDSSSRFSYGGSLSRVRGPRSETGGESRATSHISGHREKGSEPGASSHQPDTSRLDVDQNATENAVDDLLDSLEPMVSGGTSRNANARADILRPPAYQMRPSTALSGQVGESTLQHQSWDTFSSVSGSHVPPIPPPAHRTSLPIRELEGSPVPPGNAATQQHYSPSLPSVHGYEVSRGPSSGAGGRYMEQSPERPQRLRYGHESVEVRDGGSAYAEPLYQHRYVYDRDGRKYEEIREMAMERYPDQHDRFSKGHQEPYAPAGMHYLDGGYSVHRAVGHEELGRAMPRVYQTNGIGYRFEQTRGPAFDDRYRGEEQLVPEHRTRTLIFDDRDVTYHPIESPMRATARSLGRSRPED</sequence>
<feature type="region of interest" description="Disordered" evidence="1">
    <location>
        <begin position="461"/>
        <end position="483"/>
    </location>
</feature>
<name>V9DJ66_9EURO</name>
<protein>
    <submittedName>
        <fullName evidence="2">Uncharacterized protein</fullName>
    </submittedName>
</protein>
<feature type="region of interest" description="Disordered" evidence="1">
    <location>
        <begin position="140"/>
        <end position="199"/>
    </location>
</feature>
<feature type="compositionally biased region" description="Polar residues" evidence="1">
    <location>
        <begin position="781"/>
        <end position="791"/>
    </location>
</feature>
<dbReference type="EMBL" id="KB822703">
    <property type="protein sequence ID" value="ETI25982.1"/>
    <property type="molecule type" value="Genomic_DNA"/>
</dbReference>
<dbReference type="HOGENOM" id="CLU_003437_1_0_1"/>